<evidence type="ECO:0000313" key="3">
    <source>
        <dbReference type="EMBL" id="TCO13273.1"/>
    </source>
</evidence>
<gene>
    <name evidence="3" type="ORF">EV644_123105</name>
</gene>
<dbReference type="PANTHER" id="PTHR43798">
    <property type="entry name" value="MONOACYLGLYCEROL LIPASE"/>
    <property type="match status" value="1"/>
</dbReference>
<dbReference type="Proteomes" id="UP000295818">
    <property type="component" value="Unassembled WGS sequence"/>
</dbReference>
<dbReference type="PANTHER" id="PTHR43798:SF33">
    <property type="entry name" value="HYDROLASE, PUTATIVE (AFU_ORTHOLOGUE AFUA_2G14860)-RELATED"/>
    <property type="match status" value="1"/>
</dbReference>
<feature type="region of interest" description="Disordered" evidence="1">
    <location>
        <begin position="1"/>
        <end position="32"/>
    </location>
</feature>
<dbReference type="EMBL" id="SLWM01000023">
    <property type="protein sequence ID" value="TCO13273.1"/>
    <property type="molecule type" value="Genomic_DNA"/>
</dbReference>
<dbReference type="Gene3D" id="3.40.50.1820">
    <property type="entry name" value="alpha/beta hydrolase"/>
    <property type="match status" value="1"/>
</dbReference>
<sequence>MSPSSAGVRQGSEDRDLRSTTMGASERPAGGYDQKTMARDIYELVRSLGYRQVNIAGHDIGAMVAFSFAANHGAATRRLALLDVLHPDPTLYDLPMLTKPGAGVHMWWWAFNQVKELPGQLLQARSRCLIDWHYGIGLRNQDNVTDADRRVYTSWYDDPDAIRASNAWYQAVHQDIADMKTYVKVTMPLLGLIAATSRPWFDNTLPQIATDIRGVITVDKALHWLCEEDPELVSKSLIDFLA</sequence>
<evidence type="ECO:0000256" key="1">
    <source>
        <dbReference type="SAM" id="MobiDB-lite"/>
    </source>
</evidence>
<protein>
    <submittedName>
        <fullName evidence="3">Pimeloyl-ACP methyl ester carboxylesterase</fullName>
    </submittedName>
</protein>
<dbReference type="InterPro" id="IPR050266">
    <property type="entry name" value="AB_hydrolase_sf"/>
</dbReference>
<organism evidence="3 4">
    <name type="scientific">Kribbella orskensis</name>
    <dbReference type="NCBI Taxonomy" id="2512216"/>
    <lineage>
        <taxon>Bacteria</taxon>
        <taxon>Bacillati</taxon>
        <taxon>Actinomycetota</taxon>
        <taxon>Actinomycetes</taxon>
        <taxon>Propionibacteriales</taxon>
        <taxon>Kribbellaceae</taxon>
        <taxon>Kribbella</taxon>
    </lineage>
</organism>
<feature type="domain" description="AB hydrolase-1" evidence="2">
    <location>
        <begin position="23"/>
        <end position="88"/>
    </location>
</feature>
<proteinExistence type="predicted"/>
<dbReference type="SUPFAM" id="SSF53474">
    <property type="entry name" value="alpha/beta-Hydrolases"/>
    <property type="match status" value="1"/>
</dbReference>
<evidence type="ECO:0000313" key="4">
    <source>
        <dbReference type="Proteomes" id="UP000295818"/>
    </source>
</evidence>
<accession>A0ABY2BAD5</accession>
<reference evidence="3 4" key="1">
    <citation type="journal article" date="2015" name="Stand. Genomic Sci.">
        <title>Genomic Encyclopedia of Bacterial and Archaeal Type Strains, Phase III: the genomes of soil and plant-associated and newly described type strains.</title>
        <authorList>
            <person name="Whitman W.B."/>
            <person name="Woyke T."/>
            <person name="Klenk H.P."/>
            <person name="Zhou Y."/>
            <person name="Lilburn T.G."/>
            <person name="Beck B.J."/>
            <person name="De Vos P."/>
            <person name="Vandamme P."/>
            <person name="Eisen J.A."/>
            <person name="Garrity G."/>
            <person name="Hugenholtz P."/>
            <person name="Kyrpides N.C."/>
        </authorList>
    </citation>
    <scope>NUCLEOTIDE SEQUENCE [LARGE SCALE GENOMIC DNA]</scope>
    <source>
        <strain evidence="3 4">VKM Ac-2538</strain>
    </source>
</reference>
<evidence type="ECO:0000259" key="2">
    <source>
        <dbReference type="Pfam" id="PF00561"/>
    </source>
</evidence>
<dbReference type="InterPro" id="IPR029058">
    <property type="entry name" value="AB_hydrolase_fold"/>
</dbReference>
<name>A0ABY2BAD5_9ACTN</name>
<dbReference type="InterPro" id="IPR000073">
    <property type="entry name" value="AB_hydrolase_1"/>
</dbReference>
<dbReference type="RefSeq" id="WP_132194851.1">
    <property type="nucleotide sequence ID" value="NZ_SLWM01000023.1"/>
</dbReference>
<dbReference type="Pfam" id="PF00561">
    <property type="entry name" value="Abhydrolase_1"/>
    <property type="match status" value="1"/>
</dbReference>
<comment type="caution">
    <text evidence="3">The sequence shown here is derived from an EMBL/GenBank/DDBJ whole genome shotgun (WGS) entry which is preliminary data.</text>
</comment>
<keyword evidence="4" id="KW-1185">Reference proteome</keyword>